<dbReference type="SUPFAM" id="SSF57716">
    <property type="entry name" value="Glucocorticoid receptor-like (DNA-binding domain)"/>
    <property type="match status" value="1"/>
</dbReference>
<dbReference type="InterPro" id="IPR014240">
    <property type="entry name" value="YteA"/>
</dbReference>
<dbReference type="NCBIfam" id="TIGR02890">
    <property type="entry name" value="bacill_yteA"/>
    <property type="match status" value="1"/>
</dbReference>
<feature type="region of interest" description="Disordered" evidence="6">
    <location>
        <begin position="160"/>
        <end position="213"/>
    </location>
</feature>
<evidence type="ECO:0000313" key="9">
    <source>
        <dbReference type="Proteomes" id="UP000075737"/>
    </source>
</evidence>
<dbReference type="PATRIC" id="fig|520767.4.peg.1079"/>
<organism evidence="8 9">
    <name type="scientific">Thermovenabulum gondwanense</name>
    <dbReference type="NCBI Taxonomy" id="520767"/>
    <lineage>
        <taxon>Bacteria</taxon>
        <taxon>Bacillati</taxon>
        <taxon>Bacillota</taxon>
        <taxon>Clostridia</taxon>
        <taxon>Thermosediminibacterales</taxon>
        <taxon>Thermosediminibacteraceae</taxon>
        <taxon>Thermovenabulum</taxon>
    </lineage>
</organism>
<dbReference type="AlphaFoldDB" id="A0A161PV44"/>
<dbReference type="SUPFAM" id="SSF109635">
    <property type="entry name" value="DnaK suppressor protein DksA, alpha-hairpin domain"/>
    <property type="match status" value="1"/>
</dbReference>
<dbReference type="EMBL" id="LOHZ01000025">
    <property type="protein sequence ID" value="KYO66736.1"/>
    <property type="molecule type" value="Genomic_DNA"/>
</dbReference>
<feature type="zinc finger region" description="dksA C4-type" evidence="4">
    <location>
        <begin position="89"/>
        <end position="113"/>
    </location>
</feature>
<name>A0A161PV44_9FIRM</name>
<feature type="coiled-coil region" evidence="5">
    <location>
        <begin position="8"/>
        <end position="35"/>
    </location>
</feature>
<dbReference type="RefSeq" id="WP_068748118.1">
    <property type="nucleotide sequence ID" value="NZ_LOHZ01000025.1"/>
</dbReference>
<keyword evidence="3" id="KW-0862">Zinc</keyword>
<evidence type="ECO:0000256" key="4">
    <source>
        <dbReference type="PROSITE-ProRule" id="PRU00510"/>
    </source>
</evidence>
<evidence type="ECO:0000259" key="7">
    <source>
        <dbReference type="Pfam" id="PF01258"/>
    </source>
</evidence>
<dbReference type="InterPro" id="IPR000962">
    <property type="entry name" value="Znf_DskA_TraR"/>
</dbReference>
<evidence type="ECO:0000256" key="2">
    <source>
        <dbReference type="ARBA" id="ARBA00022771"/>
    </source>
</evidence>
<keyword evidence="2" id="KW-0863">Zinc-finger</keyword>
<dbReference type="InterPro" id="IPR020458">
    <property type="entry name" value="Znf_DskA_TraR_CS"/>
</dbReference>
<sequence>MKNPDYYKKKLLDLKQELESQIDTLNKRGSDALKESVGELSSYDNHPSDLGNETFEREKDLGIRDNARIMLIKVNNALKKLEEGNYGICESCGKKIEEERLEIIPYTTLCADCNRKEEKDLSRRSRPVEEETLSFPFGRSFLNDTEYAAYDGEDAWQDVARYGTANTPQDEPGSRDYKDVYTDGNERRGITDRADKIIKNNDIDENEKNELGR</sequence>
<evidence type="ECO:0000256" key="5">
    <source>
        <dbReference type="SAM" id="Coils"/>
    </source>
</evidence>
<keyword evidence="1" id="KW-0479">Metal-binding</keyword>
<protein>
    <submittedName>
        <fullName evidence="8">General stress protein 16O</fullName>
    </submittedName>
</protein>
<keyword evidence="5" id="KW-0175">Coiled coil</keyword>
<gene>
    <name evidence="8" type="primary">yocK</name>
    <name evidence="8" type="ORF">ATZ99_09810</name>
</gene>
<dbReference type="PROSITE" id="PS01102">
    <property type="entry name" value="ZF_DKSA_1"/>
    <property type="match status" value="1"/>
</dbReference>
<proteinExistence type="predicted"/>
<evidence type="ECO:0000313" key="8">
    <source>
        <dbReference type="EMBL" id="KYO66736.1"/>
    </source>
</evidence>
<dbReference type="PANTHER" id="PTHR33823:SF4">
    <property type="entry name" value="GENERAL STRESS PROTEIN 16O"/>
    <property type="match status" value="1"/>
</dbReference>
<dbReference type="Pfam" id="PF01258">
    <property type="entry name" value="zf-dskA_traR"/>
    <property type="match status" value="1"/>
</dbReference>
<dbReference type="InterPro" id="IPR037187">
    <property type="entry name" value="DnaK_N"/>
</dbReference>
<feature type="compositionally biased region" description="Basic and acidic residues" evidence="6">
    <location>
        <begin position="172"/>
        <end position="213"/>
    </location>
</feature>
<dbReference type="Proteomes" id="UP000075737">
    <property type="component" value="Unassembled WGS sequence"/>
</dbReference>
<comment type="caution">
    <text evidence="8">The sequence shown here is derived from an EMBL/GenBank/DDBJ whole genome shotgun (WGS) entry which is preliminary data.</text>
</comment>
<evidence type="ECO:0000256" key="3">
    <source>
        <dbReference type="ARBA" id="ARBA00022833"/>
    </source>
</evidence>
<evidence type="ECO:0000256" key="6">
    <source>
        <dbReference type="SAM" id="MobiDB-lite"/>
    </source>
</evidence>
<accession>A0A161PV44</accession>
<dbReference type="PANTHER" id="PTHR33823">
    <property type="entry name" value="RNA POLYMERASE-BINDING TRANSCRIPTION FACTOR DKSA-RELATED"/>
    <property type="match status" value="1"/>
</dbReference>
<keyword evidence="9" id="KW-1185">Reference proteome</keyword>
<reference evidence="8 9" key="1">
    <citation type="submission" date="2015-12" db="EMBL/GenBank/DDBJ databases">
        <title>Draft genome of Thermovenabulum gondwanense isolated from a red thermophilic microbial mat colonisisng an outflow channel of a bore well.</title>
        <authorList>
            <person name="Patel B.K."/>
        </authorList>
    </citation>
    <scope>NUCLEOTIDE SEQUENCE [LARGE SCALE GENOMIC DNA]</scope>
    <source>
        <strain evidence="8 9">R270</strain>
    </source>
</reference>
<dbReference type="STRING" id="520767.ATZ99_09810"/>
<dbReference type="OrthoDB" id="9811543at2"/>
<evidence type="ECO:0000256" key="1">
    <source>
        <dbReference type="ARBA" id="ARBA00022723"/>
    </source>
</evidence>
<dbReference type="PROSITE" id="PS51128">
    <property type="entry name" value="ZF_DKSA_2"/>
    <property type="match status" value="1"/>
</dbReference>
<feature type="domain" description="Zinc finger DksA/TraR C4-type" evidence="7">
    <location>
        <begin position="84"/>
        <end position="119"/>
    </location>
</feature>
<dbReference type="GO" id="GO:0008270">
    <property type="term" value="F:zinc ion binding"/>
    <property type="evidence" value="ECO:0007669"/>
    <property type="project" value="UniProtKB-KW"/>
</dbReference>
<dbReference type="Gene3D" id="1.20.120.910">
    <property type="entry name" value="DksA, coiled-coil domain"/>
    <property type="match status" value="1"/>
</dbReference>